<dbReference type="GO" id="GO:0008234">
    <property type="term" value="F:cysteine-type peptidase activity"/>
    <property type="evidence" value="ECO:0007669"/>
    <property type="project" value="UniProtKB-KW"/>
</dbReference>
<reference evidence="7" key="1">
    <citation type="submission" date="2009-03" db="EMBL/GenBank/DDBJ databases">
        <title>Caligus rogercresseyi ESTs and full-length cDNAs.</title>
        <authorList>
            <person name="Yasuike M."/>
            <person name="von Schalburg K."/>
            <person name="Cooper G."/>
            <person name="Leong J."/>
            <person name="Jones S.R.M."/>
            <person name="Koop B.F."/>
        </authorList>
    </citation>
    <scope>NUCLEOTIDE SEQUENCE</scope>
    <source>
        <tissue evidence="7">Whole tissue</tissue>
    </source>
</reference>
<dbReference type="EMBL" id="BT075983">
    <property type="protein sequence ID" value="ACO10407.1"/>
    <property type="molecule type" value="mRNA"/>
</dbReference>
<dbReference type="PROSITE" id="PS50600">
    <property type="entry name" value="ULP_PROTEASE"/>
    <property type="match status" value="1"/>
</dbReference>
<feature type="region of interest" description="Disordered" evidence="5">
    <location>
        <begin position="147"/>
        <end position="170"/>
    </location>
</feature>
<comment type="similarity">
    <text evidence="1">Belongs to the peptidase C48 family.</text>
</comment>
<dbReference type="PANTHER" id="PTHR46468">
    <property type="entry name" value="SENTRIN-SPECIFIC PROTEASE 8"/>
    <property type="match status" value="1"/>
</dbReference>
<proteinExistence type="evidence at transcript level"/>
<dbReference type="InterPro" id="IPR003653">
    <property type="entry name" value="Peptidase_C48_C"/>
</dbReference>
<dbReference type="AlphaFoldDB" id="C1BN04"/>
<dbReference type="GO" id="GO:0006508">
    <property type="term" value="P:proteolysis"/>
    <property type="evidence" value="ECO:0007669"/>
    <property type="project" value="UniProtKB-KW"/>
</dbReference>
<keyword evidence="2 7" id="KW-0645">Protease</keyword>
<feature type="domain" description="Ubiquitin-like protease family profile" evidence="6">
    <location>
        <begin position="13"/>
        <end position="201"/>
    </location>
</feature>
<dbReference type="GO" id="GO:0000338">
    <property type="term" value="P:protein deneddylation"/>
    <property type="evidence" value="ECO:0007669"/>
    <property type="project" value="TreeGrafter"/>
</dbReference>
<dbReference type="Pfam" id="PF02902">
    <property type="entry name" value="Peptidase_C48"/>
    <property type="match status" value="1"/>
</dbReference>
<evidence type="ECO:0000256" key="5">
    <source>
        <dbReference type="SAM" id="MobiDB-lite"/>
    </source>
</evidence>
<evidence type="ECO:0000259" key="6">
    <source>
        <dbReference type="PROSITE" id="PS50600"/>
    </source>
</evidence>
<evidence type="ECO:0000256" key="4">
    <source>
        <dbReference type="ARBA" id="ARBA00022807"/>
    </source>
</evidence>
<name>C1BN04_CALRO</name>
<evidence type="ECO:0000256" key="1">
    <source>
        <dbReference type="ARBA" id="ARBA00005234"/>
    </source>
</evidence>
<evidence type="ECO:0000313" key="7">
    <source>
        <dbReference type="EMBL" id="ACO10407.1"/>
    </source>
</evidence>
<protein>
    <submittedName>
        <fullName evidence="7">Sentrin-specific protease 8</fullName>
    </submittedName>
</protein>
<keyword evidence="4" id="KW-0788">Thiol protease</keyword>
<keyword evidence="3" id="KW-0378">Hydrolase</keyword>
<accession>C1BN04</accession>
<dbReference type="GO" id="GO:0019784">
    <property type="term" value="F:deNEDDylase activity"/>
    <property type="evidence" value="ECO:0007669"/>
    <property type="project" value="InterPro"/>
</dbReference>
<dbReference type="SUPFAM" id="SSF54001">
    <property type="entry name" value="Cysteine proteinases"/>
    <property type="match status" value="1"/>
</dbReference>
<dbReference type="InterPro" id="IPR038765">
    <property type="entry name" value="Papain-like_cys_pep_sf"/>
</dbReference>
<gene>
    <name evidence="7" type="primary">SENP8</name>
</gene>
<sequence>MAHDPVVLSLGDSLLRSSDLSLLRQPGSWLNDSLLGFYLEYLSSRPERNDSILYLSPEVSHFLKLTGSPEEVALFLEPLQSSRKEVIFLPVNNAEDPSRPGGTHWSSLIYSKQAGGAFFHLDSLGKANEGHARRTAERIHEFLKEKRREGEGTRILNPLSSSSSSMSPPNKHPFSFTNVPVLKQSNGHDCGTHVLCHAQHSLDHFYLYGSYEGLHPLQESVVKNKRKELLSIIEELMMMHSV</sequence>
<dbReference type="InterPro" id="IPR044613">
    <property type="entry name" value="Nep1/2-like"/>
</dbReference>
<organism evidence="7">
    <name type="scientific">Caligus rogercresseyi</name>
    <name type="common">Sea louse</name>
    <dbReference type="NCBI Taxonomy" id="217165"/>
    <lineage>
        <taxon>Eukaryota</taxon>
        <taxon>Metazoa</taxon>
        <taxon>Ecdysozoa</taxon>
        <taxon>Arthropoda</taxon>
        <taxon>Crustacea</taxon>
        <taxon>Multicrustacea</taxon>
        <taxon>Hexanauplia</taxon>
        <taxon>Copepoda</taxon>
        <taxon>Siphonostomatoida</taxon>
        <taxon>Caligidae</taxon>
        <taxon>Caligus</taxon>
    </lineage>
</organism>
<evidence type="ECO:0000256" key="3">
    <source>
        <dbReference type="ARBA" id="ARBA00022801"/>
    </source>
</evidence>
<evidence type="ECO:0000256" key="2">
    <source>
        <dbReference type="ARBA" id="ARBA00022670"/>
    </source>
</evidence>
<dbReference type="PANTHER" id="PTHR46468:SF1">
    <property type="entry name" value="SENTRIN-SPECIFIC PROTEASE 8"/>
    <property type="match status" value="1"/>
</dbReference>
<dbReference type="Gene3D" id="3.40.395.10">
    <property type="entry name" value="Adenoviral Proteinase, Chain A"/>
    <property type="match status" value="1"/>
</dbReference>